<keyword evidence="5" id="KW-1185">Reference proteome</keyword>
<gene>
    <name evidence="4" type="ORF">SacmaDRAFT_4243</name>
</gene>
<dbReference type="Proteomes" id="UP000004926">
    <property type="component" value="Chromosome"/>
</dbReference>
<evidence type="ECO:0000313" key="5">
    <source>
        <dbReference type="Proteomes" id="UP000004926"/>
    </source>
</evidence>
<dbReference type="STRING" id="882083.SacmaDRAFT_4243"/>
<dbReference type="PANTHER" id="PTHR48081">
    <property type="entry name" value="AB HYDROLASE SUPERFAMILY PROTEIN C4A8.06C"/>
    <property type="match status" value="1"/>
</dbReference>
<evidence type="ECO:0000313" key="4">
    <source>
        <dbReference type="EMBL" id="EHR52435.1"/>
    </source>
</evidence>
<name>H5X7T5_9PSEU</name>
<evidence type="ECO:0000259" key="3">
    <source>
        <dbReference type="Pfam" id="PF07859"/>
    </source>
</evidence>
<protein>
    <submittedName>
        <fullName evidence="4">Esterase/lipase</fullName>
    </submittedName>
</protein>
<dbReference type="Gene3D" id="3.40.50.1820">
    <property type="entry name" value="alpha/beta hydrolase"/>
    <property type="match status" value="1"/>
</dbReference>
<dbReference type="AlphaFoldDB" id="H5X7T5"/>
<reference evidence="4 5" key="1">
    <citation type="journal article" date="2012" name="Stand. Genomic Sci.">
        <title>Genome sequence of the ocean sediment bacterium Saccharomonospora marina type strain (XMU15(T)).</title>
        <authorList>
            <person name="Klenk H.P."/>
            <person name="Lu M."/>
            <person name="Lucas S."/>
            <person name="Lapidus A."/>
            <person name="Copeland A."/>
            <person name="Pitluck S."/>
            <person name="Goodwin L.A."/>
            <person name="Han C."/>
            <person name="Tapia R."/>
            <person name="Brambilla E.M."/>
            <person name="Potter G."/>
            <person name="Land M."/>
            <person name="Ivanova N."/>
            <person name="Rohde M."/>
            <person name="Goker M."/>
            <person name="Detter J.C."/>
            <person name="Li W.J."/>
            <person name="Kyrpides N.C."/>
            <person name="Woyke T."/>
        </authorList>
    </citation>
    <scope>NUCLEOTIDE SEQUENCE [LARGE SCALE GENOMIC DNA]</scope>
    <source>
        <strain evidence="4 5">XMU15</strain>
    </source>
</reference>
<dbReference type="InterPro" id="IPR029058">
    <property type="entry name" value="AB_hydrolase_fold"/>
</dbReference>
<dbReference type="HOGENOM" id="CLU_012494_6_1_11"/>
<dbReference type="PANTHER" id="PTHR48081:SF8">
    <property type="entry name" value="ALPHA_BETA HYDROLASE FOLD-3 DOMAIN-CONTAINING PROTEIN-RELATED"/>
    <property type="match status" value="1"/>
</dbReference>
<feature type="region of interest" description="Disordered" evidence="2">
    <location>
        <begin position="1"/>
        <end position="24"/>
    </location>
</feature>
<dbReference type="InterPro" id="IPR050300">
    <property type="entry name" value="GDXG_lipolytic_enzyme"/>
</dbReference>
<dbReference type="RefSeq" id="WP_009155813.1">
    <property type="nucleotide sequence ID" value="NZ_CM001439.1"/>
</dbReference>
<evidence type="ECO:0000256" key="2">
    <source>
        <dbReference type="SAM" id="MobiDB-lite"/>
    </source>
</evidence>
<dbReference type="EMBL" id="CM001439">
    <property type="protein sequence ID" value="EHR52435.1"/>
    <property type="molecule type" value="Genomic_DNA"/>
</dbReference>
<dbReference type="eggNOG" id="COG0657">
    <property type="taxonomic scope" value="Bacteria"/>
</dbReference>
<dbReference type="OrthoDB" id="3206739at2"/>
<organism evidence="4 5">
    <name type="scientific">Saccharomonospora marina XMU15</name>
    <dbReference type="NCBI Taxonomy" id="882083"/>
    <lineage>
        <taxon>Bacteria</taxon>
        <taxon>Bacillati</taxon>
        <taxon>Actinomycetota</taxon>
        <taxon>Actinomycetes</taxon>
        <taxon>Pseudonocardiales</taxon>
        <taxon>Pseudonocardiaceae</taxon>
        <taxon>Saccharomonospora</taxon>
    </lineage>
</organism>
<feature type="domain" description="Alpha/beta hydrolase fold-3" evidence="3">
    <location>
        <begin position="100"/>
        <end position="307"/>
    </location>
</feature>
<accession>H5X7T5</accession>
<evidence type="ECO:0000256" key="1">
    <source>
        <dbReference type="ARBA" id="ARBA00022801"/>
    </source>
</evidence>
<keyword evidence="1" id="KW-0378">Hydrolase</keyword>
<dbReference type="GO" id="GO:0016787">
    <property type="term" value="F:hydrolase activity"/>
    <property type="evidence" value="ECO:0007669"/>
    <property type="project" value="UniProtKB-KW"/>
</dbReference>
<sequence length="336" mass="36011">MKISARTGAATRPGPPPRFDPELAGPVARLRRELDLPLTRDKITASRARGAAGTLSDDEIRRGGAFDFEEHHAPGPSGAESVRLLVCRPTRTPPPHPVLFNIHGGGMVAGGYRAVDLADELERAEELQCAVVSVEYRLAPEHPDPAPVEDCYAGLRWVMGAAADQGLRPEAVVVSGNSAGGGLAAGVALLARDRGGPRPLGQLLQCPMLDDRCDTPSSVQQAETGLWDGTSDRTGWTALLGDRRGTTDVSPYAAPARATDLARLPPAYLDVGAVEALRDSTVDYASRIWLAGGDAELHIWSGAFHSFDWWVPDAAVSRAARRSRVDWLRRLLRRAS</sequence>
<dbReference type="InterPro" id="IPR013094">
    <property type="entry name" value="AB_hydrolase_3"/>
</dbReference>
<proteinExistence type="predicted"/>
<dbReference type="Pfam" id="PF07859">
    <property type="entry name" value="Abhydrolase_3"/>
    <property type="match status" value="1"/>
</dbReference>
<dbReference type="SUPFAM" id="SSF53474">
    <property type="entry name" value="alpha/beta-Hydrolases"/>
    <property type="match status" value="1"/>
</dbReference>